<dbReference type="SMART" id="SM00174">
    <property type="entry name" value="RHO"/>
    <property type="match status" value="1"/>
</dbReference>
<dbReference type="EMBL" id="JAPFFF010000015">
    <property type="protein sequence ID" value="KAK8866914.1"/>
    <property type="molecule type" value="Genomic_DNA"/>
</dbReference>
<dbReference type="PANTHER" id="PTHR47981:SF20">
    <property type="entry name" value="RAS-RELATED PROTEIN RAB-7A"/>
    <property type="match status" value="1"/>
</dbReference>
<dbReference type="PANTHER" id="PTHR47981">
    <property type="entry name" value="RAB FAMILY"/>
    <property type="match status" value="1"/>
</dbReference>
<accession>A0ABR2IPS0</accession>
<keyword evidence="3" id="KW-0342">GTP-binding</keyword>
<dbReference type="PROSITE" id="PS51419">
    <property type="entry name" value="RAB"/>
    <property type="match status" value="1"/>
</dbReference>
<sequence>MYTNIIHITHRIINSSLNINTIMTVLGGQSRDCKLTVLGDSSVGKTTLIHSFVNDEYRPDFKPTLGTDISTKYLTIDGQQITVTIWDTAGTERFKSLSQNFYRGSQACILVADLTNIESFKNLKLWHQDIYGALPAEEVSTFPFVILANKSDLTDQRKVSPEQVKNFGEIIQCETFEVSAKNRDNVDDAFEFILKKYLENLRINPVRLEPNSIDIDGNNDNQNGGGCCHF</sequence>
<evidence type="ECO:0000256" key="3">
    <source>
        <dbReference type="ARBA" id="ARBA00023134"/>
    </source>
</evidence>
<comment type="caution">
    <text evidence="4">The sequence shown here is derived from an EMBL/GenBank/DDBJ whole genome shotgun (WGS) entry which is preliminary data.</text>
</comment>
<keyword evidence="2" id="KW-0547">Nucleotide-binding</keyword>
<evidence type="ECO:0000256" key="1">
    <source>
        <dbReference type="ARBA" id="ARBA00006270"/>
    </source>
</evidence>
<keyword evidence="5" id="KW-1185">Reference proteome</keyword>
<evidence type="ECO:0000313" key="4">
    <source>
        <dbReference type="EMBL" id="KAK8866914.1"/>
    </source>
</evidence>
<dbReference type="PRINTS" id="PR00449">
    <property type="entry name" value="RASTRNSFRMNG"/>
</dbReference>
<dbReference type="SMART" id="SM00175">
    <property type="entry name" value="RAB"/>
    <property type="match status" value="1"/>
</dbReference>
<dbReference type="InterPro" id="IPR005225">
    <property type="entry name" value="Small_GTP-bd"/>
</dbReference>
<dbReference type="SUPFAM" id="SSF52540">
    <property type="entry name" value="P-loop containing nucleoside triphosphate hydrolases"/>
    <property type="match status" value="1"/>
</dbReference>
<comment type="similarity">
    <text evidence="1">Belongs to the small GTPase superfamily. Rab family.</text>
</comment>
<name>A0ABR2IPS0_9EUKA</name>
<dbReference type="NCBIfam" id="TIGR00231">
    <property type="entry name" value="small_GTP"/>
    <property type="match status" value="1"/>
</dbReference>
<dbReference type="SMART" id="SM00173">
    <property type="entry name" value="RAS"/>
    <property type="match status" value="1"/>
</dbReference>
<dbReference type="Proteomes" id="UP001470230">
    <property type="component" value="Unassembled WGS sequence"/>
</dbReference>
<dbReference type="PROSITE" id="PS51417">
    <property type="entry name" value="ARF"/>
    <property type="match status" value="1"/>
</dbReference>
<dbReference type="InterPro" id="IPR001806">
    <property type="entry name" value="Small_GTPase"/>
</dbReference>
<dbReference type="PROSITE" id="PS51421">
    <property type="entry name" value="RAS"/>
    <property type="match status" value="1"/>
</dbReference>
<evidence type="ECO:0000256" key="2">
    <source>
        <dbReference type="ARBA" id="ARBA00022741"/>
    </source>
</evidence>
<dbReference type="Pfam" id="PF00071">
    <property type="entry name" value="Ras"/>
    <property type="match status" value="1"/>
</dbReference>
<protein>
    <submittedName>
        <fullName evidence="4">GTPase activity protein</fullName>
    </submittedName>
</protein>
<dbReference type="Gene3D" id="3.40.50.300">
    <property type="entry name" value="P-loop containing nucleotide triphosphate hydrolases"/>
    <property type="match status" value="1"/>
</dbReference>
<evidence type="ECO:0000313" key="5">
    <source>
        <dbReference type="Proteomes" id="UP001470230"/>
    </source>
</evidence>
<dbReference type="InterPro" id="IPR027417">
    <property type="entry name" value="P-loop_NTPase"/>
</dbReference>
<dbReference type="SMART" id="SM00176">
    <property type="entry name" value="RAN"/>
    <property type="match status" value="1"/>
</dbReference>
<organism evidence="4 5">
    <name type="scientific">Tritrichomonas musculus</name>
    <dbReference type="NCBI Taxonomy" id="1915356"/>
    <lineage>
        <taxon>Eukaryota</taxon>
        <taxon>Metamonada</taxon>
        <taxon>Parabasalia</taxon>
        <taxon>Tritrichomonadida</taxon>
        <taxon>Tritrichomonadidae</taxon>
        <taxon>Tritrichomonas</taxon>
    </lineage>
</organism>
<reference evidence="4 5" key="1">
    <citation type="submission" date="2024-04" db="EMBL/GenBank/DDBJ databases">
        <title>Tritrichomonas musculus Genome.</title>
        <authorList>
            <person name="Alves-Ferreira E."/>
            <person name="Grigg M."/>
            <person name="Lorenzi H."/>
            <person name="Galac M."/>
        </authorList>
    </citation>
    <scope>NUCLEOTIDE SEQUENCE [LARGE SCALE GENOMIC DNA]</scope>
    <source>
        <strain evidence="4 5">EAF2021</strain>
    </source>
</reference>
<dbReference type="CDD" id="cd00154">
    <property type="entry name" value="Rab"/>
    <property type="match status" value="1"/>
</dbReference>
<gene>
    <name evidence="4" type="ORF">M9Y10_009882</name>
</gene>
<proteinExistence type="inferred from homology"/>